<dbReference type="GO" id="GO:0016462">
    <property type="term" value="F:pyrophosphatase activity"/>
    <property type="evidence" value="ECO:0007669"/>
    <property type="project" value="TreeGrafter"/>
</dbReference>
<dbReference type="AlphaFoldDB" id="A0A1S1Z3A0"/>
<organism evidence="2 3">
    <name type="scientific">Flammeovirga pacifica</name>
    <dbReference type="NCBI Taxonomy" id="915059"/>
    <lineage>
        <taxon>Bacteria</taxon>
        <taxon>Pseudomonadati</taxon>
        <taxon>Bacteroidota</taxon>
        <taxon>Cytophagia</taxon>
        <taxon>Cytophagales</taxon>
        <taxon>Flammeovirgaceae</taxon>
        <taxon>Flammeovirga</taxon>
    </lineage>
</organism>
<proteinExistence type="predicted"/>
<dbReference type="Pfam" id="PF02541">
    <property type="entry name" value="Ppx-GppA"/>
    <property type="match status" value="1"/>
</dbReference>
<evidence type="ECO:0000259" key="1">
    <source>
        <dbReference type="Pfam" id="PF02541"/>
    </source>
</evidence>
<feature type="domain" description="Ppx/GppA phosphatase N-terminal" evidence="1">
    <location>
        <begin position="19"/>
        <end position="301"/>
    </location>
</feature>
<evidence type="ECO:0000313" key="3">
    <source>
        <dbReference type="Proteomes" id="UP000179797"/>
    </source>
</evidence>
<dbReference type="Gene3D" id="3.30.420.150">
    <property type="entry name" value="Exopolyphosphatase. Domain 2"/>
    <property type="match status" value="1"/>
</dbReference>
<dbReference type="InterPro" id="IPR043129">
    <property type="entry name" value="ATPase_NBD"/>
</dbReference>
<dbReference type="RefSeq" id="WP_044228341.1">
    <property type="nucleotide sequence ID" value="NZ_JRYR02000001.1"/>
</dbReference>
<dbReference type="SUPFAM" id="SSF53067">
    <property type="entry name" value="Actin-like ATPase domain"/>
    <property type="match status" value="2"/>
</dbReference>
<comment type="caution">
    <text evidence="2">The sequence shown here is derived from an EMBL/GenBank/DDBJ whole genome shotgun (WGS) entry which is preliminary data.</text>
</comment>
<dbReference type="Gene3D" id="3.30.420.40">
    <property type="match status" value="1"/>
</dbReference>
<dbReference type="InterPro" id="IPR003695">
    <property type="entry name" value="Ppx_GppA_N"/>
</dbReference>
<dbReference type="EMBL" id="JRYR02000001">
    <property type="protein sequence ID" value="OHX67764.1"/>
    <property type="molecule type" value="Genomic_DNA"/>
</dbReference>
<keyword evidence="3" id="KW-1185">Reference proteome</keyword>
<dbReference type="STRING" id="915059.NH26_16165"/>
<dbReference type="InterPro" id="IPR050273">
    <property type="entry name" value="GppA/Ppx_hydrolase"/>
</dbReference>
<reference evidence="2 3" key="1">
    <citation type="journal article" date="2012" name="Int. J. Syst. Evol. Microbiol.">
        <title>Flammeovirga pacifica sp. nov., isolated from deep-sea sediment.</title>
        <authorList>
            <person name="Xu H."/>
            <person name="Fu Y."/>
            <person name="Yang N."/>
            <person name="Ding Z."/>
            <person name="Lai Q."/>
            <person name="Zeng R."/>
        </authorList>
    </citation>
    <scope>NUCLEOTIDE SEQUENCE [LARGE SCALE GENOMIC DNA]</scope>
    <source>
        <strain evidence="3">DSM 24597 / LMG 26175 / WPAGA1</strain>
    </source>
</reference>
<name>A0A1S1Z3A0_FLAPC</name>
<dbReference type="PANTHER" id="PTHR30005:SF0">
    <property type="entry name" value="RETROGRADE REGULATION PROTEIN 2"/>
    <property type="match status" value="1"/>
</dbReference>
<protein>
    <recommendedName>
        <fullName evidence="1">Ppx/GppA phosphatase N-terminal domain-containing protein</fullName>
    </recommendedName>
</protein>
<evidence type="ECO:0000313" key="2">
    <source>
        <dbReference type="EMBL" id="OHX67764.1"/>
    </source>
</evidence>
<gene>
    <name evidence="2" type="ORF">NH26_16165</name>
</gene>
<dbReference type="PANTHER" id="PTHR30005">
    <property type="entry name" value="EXOPOLYPHOSPHATASE"/>
    <property type="match status" value="1"/>
</dbReference>
<accession>A0A1S1Z3A0</accession>
<sequence length="303" mass="34487">MIQRKASIDMGTNTFQLLIAEVDGQEMINKLCTKDIFVRLGKGGISDGYITKDAKKRAFDALSEFHQIISDYNVVSTHVAATSAVRVAKNGIEFREEIKTKYNFDVKIIQGDEEAEVIYYGVRSDIHIEDTAVIMDIGGGSTEFIICDNQKVLWKESFEVGAQRLYDSFCKVDPIQSSDKKELFDYVEMRLTSLWEAVEKYQPKKIIGAAGTFQTIQEVYGAYNNVPSSDVKVINNLAYDEMYQKFVFWDREERYKIRGLIPQRVDMVVPASCLLKCVLDKLSLEKLFISSASLREGLLLRTK</sequence>
<dbReference type="Proteomes" id="UP000179797">
    <property type="component" value="Unassembled WGS sequence"/>
</dbReference>
<dbReference type="OrthoDB" id="9814545at2"/>